<organism evidence="2 3">
    <name type="scientific">Elysia chlorotica</name>
    <name type="common">Eastern emerald elysia</name>
    <name type="synonym">Sea slug</name>
    <dbReference type="NCBI Taxonomy" id="188477"/>
    <lineage>
        <taxon>Eukaryota</taxon>
        <taxon>Metazoa</taxon>
        <taxon>Spiralia</taxon>
        <taxon>Lophotrochozoa</taxon>
        <taxon>Mollusca</taxon>
        <taxon>Gastropoda</taxon>
        <taxon>Heterobranchia</taxon>
        <taxon>Euthyneura</taxon>
        <taxon>Panpulmonata</taxon>
        <taxon>Sacoglossa</taxon>
        <taxon>Placobranchoidea</taxon>
        <taxon>Plakobranchidae</taxon>
        <taxon>Elysia</taxon>
    </lineage>
</organism>
<dbReference type="CDD" id="cd21085">
    <property type="entry name" value="WH_NTD_PHF10"/>
    <property type="match status" value="1"/>
</dbReference>
<feature type="compositionally biased region" description="Polar residues" evidence="1">
    <location>
        <begin position="77"/>
        <end position="87"/>
    </location>
</feature>
<dbReference type="Proteomes" id="UP000271974">
    <property type="component" value="Unassembled WGS sequence"/>
</dbReference>
<comment type="caution">
    <text evidence="2">The sequence shown here is derived from an EMBL/GenBank/DDBJ whole genome shotgun (WGS) entry which is preliminary data.</text>
</comment>
<protein>
    <submittedName>
        <fullName evidence="2">Uncharacterized protein</fullName>
    </submittedName>
</protein>
<dbReference type="EMBL" id="RQTK01000193">
    <property type="protein sequence ID" value="RUS84761.1"/>
    <property type="molecule type" value="Genomic_DNA"/>
</dbReference>
<feature type="non-terminal residue" evidence="2">
    <location>
        <position position="282"/>
    </location>
</feature>
<evidence type="ECO:0000313" key="3">
    <source>
        <dbReference type="Proteomes" id="UP000271974"/>
    </source>
</evidence>
<name>A0A433TT95_ELYCH</name>
<dbReference type="STRING" id="188477.A0A433TT95"/>
<accession>A0A433TT95</accession>
<evidence type="ECO:0000256" key="1">
    <source>
        <dbReference type="SAM" id="MobiDB-lite"/>
    </source>
</evidence>
<keyword evidence="3" id="KW-1185">Reference proteome</keyword>
<reference evidence="2 3" key="1">
    <citation type="submission" date="2019-01" db="EMBL/GenBank/DDBJ databases">
        <title>A draft genome assembly of the solar-powered sea slug Elysia chlorotica.</title>
        <authorList>
            <person name="Cai H."/>
            <person name="Li Q."/>
            <person name="Fang X."/>
            <person name="Li J."/>
            <person name="Curtis N.E."/>
            <person name="Altenburger A."/>
            <person name="Shibata T."/>
            <person name="Feng M."/>
            <person name="Maeda T."/>
            <person name="Schwartz J.A."/>
            <person name="Shigenobu S."/>
            <person name="Lundholm N."/>
            <person name="Nishiyama T."/>
            <person name="Yang H."/>
            <person name="Hasebe M."/>
            <person name="Li S."/>
            <person name="Pierce S.K."/>
            <person name="Wang J."/>
        </authorList>
    </citation>
    <scope>NUCLEOTIDE SEQUENCE [LARGE SCALE GENOMIC DNA]</scope>
    <source>
        <strain evidence="2">EC2010</strain>
        <tissue evidence="2">Whole organism of an adult</tissue>
    </source>
</reference>
<dbReference type="OrthoDB" id="1903104at2759"/>
<feature type="region of interest" description="Disordered" evidence="1">
    <location>
        <begin position="41"/>
        <end position="91"/>
    </location>
</feature>
<evidence type="ECO:0000313" key="2">
    <source>
        <dbReference type="EMBL" id="RUS84761.1"/>
    </source>
</evidence>
<proteinExistence type="predicted"/>
<sequence length="282" mass="31124">MTSSEEHPTLTQTESKAVEMEGVNLEAIDNAVERALLAGVGEDSCGRSVGDNSIELEGLQPKTADLNSGADPGQGEGSTDTHGTPQTHRIEKVYNIDEETRMGLDQTPVNDQPLLRESFTYPSLPPKKLFQIDDTCTKDSEASDTDTKMSISMTDTEDIRLRNTISIDDATNLSAASDSNIEAPTPTSSARKPFRATREGIGVSQDGLSLGGERVFTAENLFEYQWPIDGGEWHLLQEQVSEYLNVKSFKRKYPDLDRRVCDKEEKDFLRDKGVVTETQSDL</sequence>
<dbReference type="AlphaFoldDB" id="A0A433TT95"/>
<gene>
    <name evidence="2" type="ORF">EGW08_007445</name>
</gene>